<organism evidence="9 10">
    <name type="scientific">Fraxinus pennsylvanica</name>
    <dbReference type="NCBI Taxonomy" id="56036"/>
    <lineage>
        <taxon>Eukaryota</taxon>
        <taxon>Viridiplantae</taxon>
        <taxon>Streptophyta</taxon>
        <taxon>Embryophyta</taxon>
        <taxon>Tracheophyta</taxon>
        <taxon>Spermatophyta</taxon>
        <taxon>Magnoliopsida</taxon>
        <taxon>eudicotyledons</taxon>
        <taxon>Gunneridae</taxon>
        <taxon>Pentapetalae</taxon>
        <taxon>asterids</taxon>
        <taxon>lamiids</taxon>
        <taxon>Lamiales</taxon>
        <taxon>Oleaceae</taxon>
        <taxon>Oleeae</taxon>
        <taxon>Fraxinus</taxon>
    </lineage>
</organism>
<feature type="region of interest" description="Disordered" evidence="7">
    <location>
        <begin position="1"/>
        <end position="36"/>
    </location>
</feature>
<evidence type="ECO:0000256" key="1">
    <source>
        <dbReference type="ARBA" id="ARBA00004123"/>
    </source>
</evidence>
<dbReference type="FunFam" id="2.20.25.80:FF:000006">
    <property type="entry name" value="WRKY transcription factor"/>
    <property type="match status" value="1"/>
</dbReference>
<dbReference type="Proteomes" id="UP000834106">
    <property type="component" value="Chromosome 2"/>
</dbReference>
<evidence type="ECO:0000259" key="8">
    <source>
        <dbReference type="PROSITE" id="PS50811"/>
    </source>
</evidence>
<evidence type="ECO:0000256" key="3">
    <source>
        <dbReference type="ARBA" id="ARBA00023015"/>
    </source>
</evidence>
<evidence type="ECO:0000313" key="9">
    <source>
        <dbReference type="EMBL" id="CAI9756826.1"/>
    </source>
</evidence>
<gene>
    <name evidence="9" type="ORF">FPE_LOCUS4256</name>
</gene>
<evidence type="ECO:0000256" key="4">
    <source>
        <dbReference type="ARBA" id="ARBA00023125"/>
    </source>
</evidence>
<evidence type="ECO:0000256" key="2">
    <source>
        <dbReference type="ARBA" id="ARBA00022737"/>
    </source>
</evidence>
<comment type="subcellular location">
    <subcellularLocation>
        <location evidence="1">Nucleus</location>
    </subcellularLocation>
</comment>
<keyword evidence="5" id="KW-0804">Transcription</keyword>
<dbReference type="InterPro" id="IPR044810">
    <property type="entry name" value="WRKY_plant"/>
</dbReference>
<dbReference type="PANTHER" id="PTHR31221">
    <property type="entry name" value="WRKY TRANSCRIPTION FACTOR PROTEIN 1-RELATED"/>
    <property type="match status" value="1"/>
</dbReference>
<protein>
    <recommendedName>
        <fullName evidence="8">WRKY domain-containing protein</fullName>
    </recommendedName>
</protein>
<dbReference type="Pfam" id="PF03106">
    <property type="entry name" value="WRKY"/>
    <property type="match status" value="2"/>
</dbReference>
<keyword evidence="10" id="KW-1185">Reference proteome</keyword>
<evidence type="ECO:0000256" key="7">
    <source>
        <dbReference type="SAM" id="MobiDB-lite"/>
    </source>
</evidence>
<name>A0AAD1YSP1_9LAMI</name>
<evidence type="ECO:0000256" key="6">
    <source>
        <dbReference type="ARBA" id="ARBA00023242"/>
    </source>
</evidence>
<dbReference type="FunFam" id="2.20.25.80:FF:000001">
    <property type="entry name" value="WRKY transcription factor 33"/>
    <property type="match status" value="1"/>
</dbReference>
<dbReference type="InterPro" id="IPR003657">
    <property type="entry name" value="WRKY_dom"/>
</dbReference>
<dbReference type="SUPFAM" id="SSF118290">
    <property type="entry name" value="WRKY DNA-binding domain"/>
    <property type="match status" value="2"/>
</dbReference>
<feature type="compositionally biased region" description="Polar residues" evidence="7">
    <location>
        <begin position="1"/>
        <end position="17"/>
    </location>
</feature>
<dbReference type="GO" id="GO:0005634">
    <property type="term" value="C:nucleus"/>
    <property type="evidence" value="ECO:0007669"/>
    <property type="project" value="UniProtKB-SubCell"/>
</dbReference>
<dbReference type="Gene3D" id="2.20.25.80">
    <property type="entry name" value="WRKY domain"/>
    <property type="match status" value="2"/>
</dbReference>
<evidence type="ECO:0000313" key="10">
    <source>
        <dbReference type="Proteomes" id="UP000834106"/>
    </source>
</evidence>
<dbReference type="GO" id="GO:0043565">
    <property type="term" value="F:sequence-specific DNA binding"/>
    <property type="evidence" value="ECO:0007669"/>
    <property type="project" value="InterPro"/>
</dbReference>
<feature type="region of interest" description="Disordered" evidence="7">
    <location>
        <begin position="433"/>
        <end position="463"/>
    </location>
</feature>
<feature type="compositionally biased region" description="Low complexity" evidence="7">
    <location>
        <begin position="22"/>
        <end position="34"/>
    </location>
</feature>
<keyword evidence="6" id="KW-0539">Nucleus</keyword>
<feature type="domain" description="WRKY" evidence="8">
    <location>
        <begin position="203"/>
        <end position="267"/>
    </location>
</feature>
<dbReference type="SMART" id="SM00774">
    <property type="entry name" value="WRKY"/>
    <property type="match status" value="2"/>
</dbReference>
<keyword evidence="3" id="KW-0805">Transcription regulation</keyword>
<dbReference type="GO" id="GO:0003700">
    <property type="term" value="F:DNA-binding transcription factor activity"/>
    <property type="evidence" value="ECO:0007669"/>
    <property type="project" value="InterPro"/>
</dbReference>
<reference evidence="9" key="1">
    <citation type="submission" date="2023-05" db="EMBL/GenBank/DDBJ databases">
        <authorList>
            <person name="Huff M."/>
        </authorList>
    </citation>
    <scope>NUCLEOTIDE SEQUENCE</scope>
</reference>
<dbReference type="PROSITE" id="PS50811">
    <property type="entry name" value="WRKY"/>
    <property type="match status" value="2"/>
</dbReference>
<dbReference type="EMBL" id="OU503037">
    <property type="protein sequence ID" value="CAI9756826.1"/>
    <property type="molecule type" value="Genomic_DNA"/>
</dbReference>
<accession>A0AAD1YSP1</accession>
<dbReference type="InterPro" id="IPR036576">
    <property type="entry name" value="WRKY_dom_sf"/>
</dbReference>
<evidence type="ECO:0000256" key="5">
    <source>
        <dbReference type="ARBA" id="ARBA00023163"/>
    </source>
</evidence>
<dbReference type="PANTHER" id="PTHR31221:SF193">
    <property type="entry name" value="WRKY TRANSCRIPTION FACTOR PROTEIN 1-RELATED"/>
    <property type="match status" value="1"/>
</dbReference>
<proteinExistence type="predicted"/>
<dbReference type="AlphaFoldDB" id="A0AAD1YSP1"/>
<keyword evidence="4" id="KW-0238">DNA-binding</keyword>
<sequence>MEDSQSLPHSPSDNFSCRVTDGGSSATGGSSNGAKYRLMSPAKLPISRSTSITIPPGLSPTSFLESPVLLSNIKAEPSPTTGSFFKSQLMQGSGESAALSLDKHCAGGNAIDQGTSSSFEFNFHSGSSSTLGLSSMGLAIPAGLNRQQLGPRSQIQDQLFSQSSSSSSFVTCELPRSKDLRVSAPTSVHTSSVCDAIDELNQGGERTSDDGYNWRKYGQKLVKGCEFPRSYYKCTYPNCEVRKFFERSPSGHITEIVYKGSHDHPKPQPARRYNSGALMSIQEEKLDKDLSFTNQQDKLNTNTLSSSVEPNMSPVLSLQQANDDGLYGTGEFQAIDEDDPFIKRRKIEEDLDVTPVVKPIRDARVVVQTTSEVDVLDDGYRWRKYGQKVVRGNPNPRSYYKCTNAGCPVRKHVERASHDLKAVITTYEGKHNHDVPAAKNSSHDFAGTTPFSGTSRMKPEDKGSVSLDLGVGISQNQANEQLHNLNAQTAQSQIPPSDSSMMIVQPSQIPRYGFVNGGLNLYGNRENRVEGHNFQSQPVHASSQCPQNLGRILMGP</sequence>
<keyword evidence="2" id="KW-0677">Repeat</keyword>
<feature type="domain" description="WRKY" evidence="8">
    <location>
        <begin position="371"/>
        <end position="436"/>
    </location>
</feature>